<keyword evidence="1" id="KW-0812">Transmembrane</keyword>
<evidence type="ECO:0000256" key="1">
    <source>
        <dbReference type="SAM" id="Phobius"/>
    </source>
</evidence>
<keyword evidence="2" id="KW-1185">Reference proteome</keyword>
<dbReference type="WBParaSite" id="PTRK_0000147100.1">
    <property type="protein sequence ID" value="PTRK_0000147100.1"/>
    <property type="gene ID" value="PTRK_0000147100"/>
</dbReference>
<feature type="transmembrane region" description="Helical" evidence="1">
    <location>
        <begin position="39"/>
        <end position="58"/>
    </location>
</feature>
<reference evidence="3" key="1">
    <citation type="submission" date="2017-02" db="UniProtKB">
        <authorList>
            <consortium name="WormBaseParasite"/>
        </authorList>
    </citation>
    <scope>IDENTIFICATION</scope>
</reference>
<keyword evidence="1" id="KW-1133">Transmembrane helix</keyword>
<name>A0A0N4Z3H3_PARTI</name>
<organism evidence="2 3">
    <name type="scientific">Parastrongyloides trichosuri</name>
    <name type="common">Possum-specific nematode worm</name>
    <dbReference type="NCBI Taxonomy" id="131310"/>
    <lineage>
        <taxon>Eukaryota</taxon>
        <taxon>Metazoa</taxon>
        <taxon>Ecdysozoa</taxon>
        <taxon>Nematoda</taxon>
        <taxon>Chromadorea</taxon>
        <taxon>Rhabditida</taxon>
        <taxon>Tylenchina</taxon>
        <taxon>Panagrolaimomorpha</taxon>
        <taxon>Strongyloidoidea</taxon>
        <taxon>Strongyloididae</taxon>
        <taxon>Parastrongyloides</taxon>
    </lineage>
</organism>
<evidence type="ECO:0000313" key="2">
    <source>
        <dbReference type="Proteomes" id="UP000038045"/>
    </source>
</evidence>
<sequence>MGDCFECKLSGTGAAFLGGCYALYSTKAPYYIRNPRQKVILYAIAAGAFYISFARWNLYPPFTSLRTDAAMKEELRQNLDKLTKK</sequence>
<keyword evidence="1" id="KW-0472">Membrane</keyword>
<proteinExistence type="predicted"/>
<protein>
    <submittedName>
        <fullName evidence="3">Transmembrane protein</fullName>
    </submittedName>
</protein>
<accession>A0A0N4Z3H3</accession>
<dbReference type="Proteomes" id="UP000038045">
    <property type="component" value="Unplaced"/>
</dbReference>
<dbReference type="AlphaFoldDB" id="A0A0N4Z3H3"/>
<evidence type="ECO:0000313" key="3">
    <source>
        <dbReference type="WBParaSite" id="PTRK_0000147100.1"/>
    </source>
</evidence>